<dbReference type="InterPro" id="IPR036291">
    <property type="entry name" value="NAD(P)-bd_dom_sf"/>
</dbReference>
<evidence type="ECO:0000313" key="3">
    <source>
        <dbReference type="EMBL" id="KAL1529133.1"/>
    </source>
</evidence>
<dbReference type="InterPro" id="IPR013149">
    <property type="entry name" value="ADH-like_C"/>
</dbReference>
<dbReference type="Pfam" id="PF16884">
    <property type="entry name" value="ADH_N_2"/>
    <property type="match status" value="1"/>
</dbReference>
<evidence type="ECO:0000256" key="1">
    <source>
        <dbReference type="ARBA" id="ARBA00023002"/>
    </source>
</evidence>
<dbReference type="CDD" id="cd05288">
    <property type="entry name" value="PGDH"/>
    <property type="match status" value="1"/>
</dbReference>
<protein>
    <recommendedName>
        <fullName evidence="2">Enoyl reductase (ER) domain-containing protein</fullName>
    </recommendedName>
</protein>
<dbReference type="PANTHER" id="PTHR43205:SF7">
    <property type="entry name" value="PROSTAGLANDIN REDUCTASE 1"/>
    <property type="match status" value="1"/>
</dbReference>
<comment type="caution">
    <text evidence="3">The sequence shown here is derived from an EMBL/GenBank/DDBJ whole genome shotgun (WGS) entry which is preliminary data.</text>
</comment>
<name>A0AB34K769_PRYPA</name>
<dbReference type="Gene3D" id="3.90.180.10">
    <property type="entry name" value="Medium-chain alcohol dehydrogenases, catalytic domain"/>
    <property type="match status" value="1"/>
</dbReference>
<dbReference type="SUPFAM" id="SSF50129">
    <property type="entry name" value="GroES-like"/>
    <property type="match status" value="1"/>
</dbReference>
<dbReference type="PANTHER" id="PTHR43205">
    <property type="entry name" value="PROSTAGLANDIN REDUCTASE"/>
    <property type="match status" value="1"/>
</dbReference>
<dbReference type="Pfam" id="PF00107">
    <property type="entry name" value="ADH_zinc_N"/>
    <property type="match status" value="1"/>
</dbReference>
<dbReference type="AlphaFoldDB" id="A0AB34K769"/>
<keyword evidence="1" id="KW-0560">Oxidoreductase</keyword>
<keyword evidence="4" id="KW-1185">Reference proteome</keyword>
<sequence>MRLPLWKVISSAMASPRAQEVFVTRHVSPREEMTPDCFGVREVDIPPLGPNSLLLKTKLITLEPYMRFGMSGDYQIGGVRSGKVVGEVLESTYSKVAPGDLVKCTAPWRTTTWVKVDKNLMVEKLDPSVPPQLYLGLAGSGGRTAGLLLKHRGSPKPGQTAFVSGATSSVGLVAVQLMALNGVRVVGSCGSDEKVEVLAKLKCTAFNYHKESAEAAIRRLCPEGIDFFFDNVGGSLRLAVIEAMNPHGAIIQAGSISGYDGSSDGGGGDRMKEEAIKKQKKINDLGGGWVGTWEHEWESFSAELIELYKQGKLVNHDTVVEGFANLPTAFCGIFKGQNIGRMVLKVE</sequence>
<evidence type="ECO:0000313" key="4">
    <source>
        <dbReference type="Proteomes" id="UP001515480"/>
    </source>
</evidence>
<dbReference type="Proteomes" id="UP001515480">
    <property type="component" value="Unassembled WGS sequence"/>
</dbReference>
<dbReference type="Gene3D" id="3.40.50.720">
    <property type="entry name" value="NAD(P)-binding Rossmann-like Domain"/>
    <property type="match status" value="1"/>
</dbReference>
<reference evidence="3 4" key="1">
    <citation type="journal article" date="2024" name="Science">
        <title>Giant polyketide synthase enzymes in the biosynthesis of giant marine polyether toxins.</title>
        <authorList>
            <person name="Fallon T.R."/>
            <person name="Shende V.V."/>
            <person name="Wierzbicki I.H."/>
            <person name="Pendleton A.L."/>
            <person name="Watervoot N.F."/>
            <person name="Auber R.P."/>
            <person name="Gonzalez D.J."/>
            <person name="Wisecaver J.H."/>
            <person name="Moore B.S."/>
        </authorList>
    </citation>
    <scope>NUCLEOTIDE SEQUENCE [LARGE SCALE GENOMIC DNA]</scope>
    <source>
        <strain evidence="3 4">12B1</strain>
    </source>
</reference>
<dbReference type="InterPro" id="IPR011032">
    <property type="entry name" value="GroES-like_sf"/>
</dbReference>
<dbReference type="SMART" id="SM00829">
    <property type="entry name" value="PKS_ER"/>
    <property type="match status" value="1"/>
</dbReference>
<dbReference type="InterPro" id="IPR020843">
    <property type="entry name" value="ER"/>
</dbReference>
<dbReference type="SUPFAM" id="SSF51735">
    <property type="entry name" value="NAD(P)-binding Rossmann-fold domains"/>
    <property type="match status" value="1"/>
</dbReference>
<accession>A0AB34K769</accession>
<dbReference type="InterPro" id="IPR041694">
    <property type="entry name" value="ADH_N_2"/>
</dbReference>
<evidence type="ECO:0000259" key="2">
    <source>
        <dbReference type="SMART" id="SM00829"/>
    </source>
</evidence>
<feature type="domain" description="Enoyl reductase (ER)" evidence="2">
    <location>
        <begin position="39"/>
        <end position="344"/>
    </location>
</feature>
<organism evidence="3 4">
    <name type="scientific">Prymnesium parvum</name>
    <name type="common">Toxic golden alga</name>
    <dbReference type="NCBI Taxonomy" id="97485"/>
    <lineage>
        <taxon>Eukaryota</taxon>
        <taxon>Haptista</taxon>
        <taxon>Haptophyta</taxon>
        <taxon>Prymnesiophyceae</taxon>
        <taxon>Prymnesiales</taxon>
        <taxon>Prymnesiaceae</taxon>
        <taxon>Prymnesium</taxon>
    </lineage>
</organism>
<dbReference type="GO" id="GO:0016628">
    <property type="term" value="F:oxidoreductase activity, acting on the CH-CH group of donors, NAD or NADP as acceptor"/>
    <property type="evidence" value="ECO:0007669"/>
    <property type="project" value="InterPro"/>
</dbReference>
<proteinExistence type="predicted"/>
<dbReference type="EMBL" id="JBGBPQ010000001">
    <property type="protein sequence ID" value="KAL1529133.1"/>
    <property type="molecule type" value="Genomic_DNA"/>
</dbReference>
<dbReference type="InterPro" id="IPR045010">
    <property type="entry name" value="MDR_fam"/>
</dbReference>
<gene>
    <name evidence="3" type="ORF">AB1Y20_000093</name>
</gene>